<evidence type="ECO:0000256" key="4">
    <source>
        <dbReference type="ARBA" id="ARBA00023295"/>
    </source>
</evidence>
<organism evidence="6 7">
    <name type="scientific">Candidatus Limivivens merdigallinarum</name>
    <dbReference type="NCBI Taxonomy" id="2840859"/>
    <lineage>
        <taxon>Bacteria</taxon>
        <taxon>Bacillati</taxon>
        <taxon>Bacillota</taxon>
        <taxon>Clostridia</taxon>
        <taxon>Lachnospirales</taxon>
        <taxon>Lachnospiraceae</taxon>
        <taxon>Lachnospiraceae incertae sedis</taxon>
        <taxon>Candidatus Limivivens</taxon>
    </lineage>
</organism>
<evidence type="ECO:0000256" key="1">
    <source>
        <dbReference type="ARBA" id="ARBA00009792"/>
    </source>
</evidence>
<dbReference type="AlphaFoldDB" id="A0A9D1D0Q4"/>
<dbReference type="InterPro" id="IPR015341">
    <property type="entry name" value="Glyco_hydro_38_cen"/>
</dbReference>
<reference evidence="6" key="2">
    <citation type="journal article" date="2021" name="PeerJ">
        <title>Extensive microbial diversity within the chicken gut microbiome revealed by metagenomics and culture.</title>
        <authorList>
            <person name="Gilroy R."/>
            <person name="Ravi A."/>
            <person name="Getino M."/>
            <person name="Pursley I."/>
            <person name="Horton D.L."/>
            <person name="Alikhan N.F."/>
            <person name="Baker D."/>
            <person name="Gharbi K."/>
            <person name="Hall N."/>
            <person name="Watson M."/>
            <person name="Adriaenssens E.M."/>
            <person name="Foster-Nyarko E."/>
            <person name="Jarju S."/>
            <person name="Secka A."/>
            <person name="Antonio M."/>
            <person name="Oren A."/>
            <person name="Chaudhuri R.R."/>
            <person name="La Ragione R."/>
            <person name="Hildebrand F."/>
            <person name="Pallen M.J."/>
        </authorList>
    </citation>
    <scope>NUCLEOTIDE SEQUENCE</scope>
    <source>
        <strain evidence="6">ChiSjej3B21-11622</strain>
    </source>
</reference>
<accession>A0A9D1D0Q4</accession>
<dbReference type="Gene3D" id="1.20.1270.50">
    <property type="entry name" value="Glycoside hydrolase family 38, central domain"/>
    <property type="match status" value="1"/>
</dbReference>
<gene>
    <name evidence="6" type="ORF">IAB26_00365</name>
</gene>
<dbReference type="GO" id="GO:0006013">
    <property type="term" value="P:mannose metabolic process"/>
    <property type="evidence" value="ECO:0007669"/>
    <property type="project" value="InterPro"/>
</dbReference>
<dbReference type="InterPro" id="IPR027291">
    <property type="entry name" value="Glyco_hydro_38_N_sf"/>
</dbReference>
<dbReference type="Pfam" id="PF09261">
    <property type="entry name" value="Alpha-mann_mid"/>
    <property type="match status" value="1"/>
</dbReference>
<dbReference type="Pfam" id="PF07748">
    <property type="entry name" value="Glyco_hydro_38C"/>
    <property type="match status" value="1"/>
</dbReference>
<keyword evidence="4" id="KW-0326">Glycosidase</keyword>
<comment type="caution">
    <text evidence="6">The sequence shown here is derived from an EMBL/GenBank/DDBJ whole genome shotgun (WGS) entry which is preliminary data.</text>
</comment>
<dbReference type="InterPro" id="IPR037094">
    <property type="entry name" value="Glyco_hydro_38_cen_sf"/>
</dbReference>
<evidence type="ECO:0000256" key="3">
    <source>
        <dbReference type="ARBA" id="ARBA00022801"/>
    </source>
</evidence>
<proteinExistence type="inferred from homology"/>
<dbReference type="InterPro" id="IPR011330">
    <property type="entry name" value="Glyco_hydro/deAcase_b/a-brl"/>
</dbReference>
<comment type="similarity">
    <text evidence="1">Belongs to the glycosyl hydrolase 38 family.</text>
</comment>
<dbReference type="InterPro" id="IPR041147">
    <property type="entry name" value="GH38_C"/>
</dbReference>
<dbReference type="Pfam" id="PF01074">
    <property type="entry name" value="Glyco_hydro_38N"/>
    <property type="match status" value="1"/>
</dbReference>
<dbReference type="CDD" id="cd10789">
    <property type="entry name" value="GH38N_AMII_ER_cytosolic"/>
    <property type="match status" value="1"/>
</dbReference>
<dbReference type="InterPro" id="IPR000602">
    <property type="entry name" value="Glyco_hydro_38_N"/>
</dbReference>
<sequence length="838" mass="96318">MKRLHLICNAHLDPVWMWEKDEGVAEVLSTYRTAADFCEDYPDFIFNHNESVLYQWVEEYDPELFARIQKLVRIGRWKIIGGFYLQPDCNMPFGEAMVRQALTGRQYFKEKFDAMPKTAINFDSFGHSRGLVQIFSKTGFESYIVCRPVQDHCPLPAEDFIWEGYDGSKILCHRGYNSYESHRGEADQKIEGYMTTYPDKEIGLVLWGIGDHGGGPSRIDYEKIEKLRQKTAGECELYHSYPERYFEELTEGKEELPTVAKPLHYHSVGCYTSQIRIKQEYRHLENMLLKVEKMMSCAALNGLCEYPRKELDQAWEDLLFTQFHDILPGTTIEVAEDAALRQLHHGTEIAERLKIKAFLLMLNGEPRAEDGVIPIFVFNPHPVTVHGIISCEFNLPDQNKDSSKWAFPRVYQDGKPIPCQVEHEASNFNVDWRKKVVFEADLKPFAMNRFECKVEFWENEPEKILKKVGKDLLFRTDDLEVLISGTTGAIESLMAGGREYLKGASFVPEVFEDDYDSWGNNVKGFERKEGTFRLMEKHRGSLFSGITNGQDVESLRVIEDGDIRTVVEAVMEYGDTTLCLHYYLPKHGSEIQVELLMNCAEKMKMIKMPIFPSFQEANYLGQVMYGRDELPMDGMEAVAQRYTALVSEKEDKAVTVINQGNYGSDCRDGIMRISLLRTPGYSAGCSDFSRRKPEVMEQERYNHFVDQGIRKFSFWIDFGKVEEKMKSIDTRAAIHNEEPFALSCFPGGEGKTVLPLIRLDQDSVQLTAFKKAAGTENYVIRLFEPTGREQTCTVEMPIKGLEKTVSLKPFEIKTLVYDIQSQEIREENLLEGEGLIEM</sequence>
<keyword evidence="2" id="KW-0479">Metal-binding</keyword>
<dbReference type="GO" id="GO:0004559">
    <property type="term" value="F:alpha-mannosidase activity"/>
    <property type="evidence" value="ECO:0007669"/>
    <property type="project" value="InterPro"/>
</dbReference>
<dbReference type="Gene3D" id="2.70.98.30">
    <property type="entry name" value="Golgi alpha-mannosidase II, domain 4"/>
    <property type="match status" value="1"/>
</dbReference>
<dbReference type="SUPFAM" id="SSF88688">
    <property type="entry name" value="Families 57/38 glycoside transferase middle domain"/>
    <property type="match status" value="1"/>
</dbReference>
<dbReference type="GO" id="GO:0030246">
    <property type="term" value="F:carbohydrate binding"/>
    <property type="evidence" value="ECO:0007669"/>
    <property type="project" value="InterPro"/>
</dbReference>
<evidence type="ECO:0000313" key="6">
    <source>
        <dbReference type="EMBL" id="HIQ94999.1"/>
    </source>
</evidence>
<dbReference type="FunFam" id="1.20.1270.50:FF:000004">
    <property type="entry name" value="alpha-mannosidase 2C1 isoform X1"/>
    <property type="match status" value="1"/>
</dbReference>
<name>A0A9D1D0Q4_9FIRM</name>
<protein>
    <submittedName>
        <fullName evidence="6">Alpha-mannosidase</fullName>
    </submittedName>
</protein>
<dbReference type="PANTHER" id="PTHR46017:SF1">
    <property type="entry name" value="ALPHA-MANNOSIDASE 2C1"/>
    <property type="match status" value="1"/>
</dbReference>
<dbReference type="Gene3D" id="3.20.110.10">
    <property type="entry name" value="Glycoside hydrolase 38, N terminal domain"/>
    <property type="match status" value="1"/>
</dbReference>
<evidence type="ECO:0000313" key="7">
    <source>
        <dbReference type="Proteomes" id="UP000886886"/>
    </source>
</evidence>
<dbReference type="GO" id="GO:0009313">
    <property type="term" value="P:oligosaccharide catabolic process"/>
    <property type="evidence" value="ECO:0007669"/>
    <property type="project" value="TreeGrafter"/>
</dbReference>
<evidence type="ECO:0000256" key="2">
    <source>
        <dbReference type="ARBA" id="ARBA00022723"/>
    </source>
</evidence>
<dbReference type="SUPFAM" id="SSF88713">
    <property type="entry name" value="Glycoside hydrolase/deacetylase"/>
    <property type="match status" value="1"/>
</dbReference>
<evidence type="ECO:0000259" key="5">
    <source>
        <dbReference type="SMART" id="SM00872"/>
    </source>
</evidence>
<dbReference type="Proteomes" id="UP000886886">
    <property type="component" value="Unassembled WGS sequence"/>
</dbReference>
<dbReference type="InterPro" id="IPR028995">
    <property type="entry name" value="Glyco_hydro_57/38_cen_sf"/>
</dbReference>
<keyword evidence="3" id="KW-0378">Hydrolase</keyword>
<dbReference type="InterPro" id="IPR011013">
    <property type="entry name" value="Gal_mutarotase_sf_dom"/>
</dbReference>
<dbReference type="SMART" id="SM00872">
    <property type="entry name" value="Alpha-mann_mid"/>
    <property type="match status" value="1"/>
</dbReference>
<feature type="domain" description="Glycoside hydrolase family 38 central" evidence="5">
    <location>
        <begin position="264"/>
        <end position="343"/>
    </location>
</feature>
<dbReference type="SUPFAM" id="SSF74650">
    <property type="entry name" value="Galactose mutarotase-like"/>
    <property type="match status" value="1"/>
</dbReference>
<dbReference type="Pfam" id="PF17677">
    <property type="entry name" value="Glyco_hydro38C2"/>
    <property type="match status" value="1"/>
</dbReference>
<dbReference type="InterPro" id="IPR011682">
    <property type="entry name" value="Glyco_hydro_38_C"/>
</dbReference>
<dbReference type="EMBL" id="DVFT01000004">
    <property type="protein sequence ID" value="HIQ94999.1"/>
    <property type="molecule type" value="Genomic_DNA"/>
</dbReference>
<reference evidence="6" key="1">
    <citation type="submission" date="2020-10" db="EMBL/GenBank/DDBJ databases">
        <authorList>
            <person name="Gilroy R."/>
        </authorList>
    </citation>
    <scope>NUCLEOTIDE SEQUENCE</scope>
    <source>
        <strain evidence="6">ChiSjej3B21-11622</strain>
    </source>
</reference>
<dbReference type="PANTHER" id="PTHR46017">
    <property type="entry name" value="ALPHA-MANNOSIDASE 2C1"/>
    <property type="match status" value="1"/>
</dbReference>
<dbReference type="GO" id="GO:0046872">
    <property type="term" value="F:metal ion binding"/>
    <property type="evidence" value="ECO:0007669"/>
    <property type="project" value="UniProtKB-KW"/>
</dbReference>